<protein>
    <submittedName>
        <fullName evidence="2">Uncharacterized protein</fullName>
    </submittedName>
</protein>
<dbReference type="AlphaFoldDB" id="A0A382T454"/>
<evidence type="ECO:0000313" key="2">
    <source>
        <dbReference type="EMBL" id="SVD16535.1"/>
    </source>
</evidence>
<gene>
    <name evidence="2" type="ORF">METZ01_LOCUS369389</name>
</gene>
<feature type="non-terminal residue" evidence="2">
    <location>
        <position position="152"/>
    </location>
</feature>
<reference evidence="2" key="1">
    <citation type="submission" date="2018-05" db="EMBL/GenBank/DDBJ databases">
        <authorList>
            <person name="Lanie J.A."/>
            <person name="Ng W.-L."/>
            <person name="Kazmierczak K.M."/>
            <person name="Andrzejewski T.M."/>
            <person name="Davidsen T.M."/>
            <person name="Wayne K.J."/>
            <person name="Tettelin H."/>
            <person name="Glass J.I."/>
            <person name="Rusch D."/>
            <person name="Podicherti R."/>
            <person name="Tsui H.-C.T."/>
            <person name="Winkler M.E."/>
        </authorList>
    </citation>
    <scope>NUCLEOTIDE SEQUENCE</scope>
</reference>
<sequence length="152" mass="17615">MQKNKHKQMNVNKNKMSPSNGKSAKSSPGVDVVLMQLPFWAVSCPPLALGLLKSHLEENGITCEIMDINAHVYAIKGKKYYEHWHIKNGYNFCMERDYMLEFYADNRSLMLYYMNEIKKLNPLIVGCSVEVTSRIFTEIFLEDLRKNLPGYN</sequence>
<feature type="region of interest" description="Disordered" evidence="1">
    <location>
        <begin position="1"/>
        <end position="27"/>
    </location>
</feature>
<feature type="compositionally biased region" description="Polar residues" evidence="1">
    <location>
        <begin position="9"/>
        <end position="26"/>
    </location>
</feature>
<accession>A0A382T454</accession>
<proteinExistence type="predicted"/>
<evidence type="ECO:0000256" key="1">
    <source>
        <dbReference type="SAM" id="MobiDB-lite"/>
    </source>
</evidence>
<name>A0A382T454_9ZZZZ</name>
<organism evidence="2">
    <name type="scientific">marine metagenome</name>
    <dbReference type="NCBI Taxonomy" id="408172"/>
    <lineage>
        <taxon>unclassified sequences</taxon>
        <taxon>metagenomes</taxon>
        <taxon>ecological metagenomes</taxon>
    </lineage>
</organism>
<dbReference type="EMBL" id="UINC01133543">
    <property type="protein sequence ID" value="SVD16535.1"/>
    <property type="molecule type" value="Genomic_DNA"/>
</dbReference>